<evidence type="ECO:0000256" key="1">
    <source>
        <dbReference type="SAM" id="MobiDB-lite"/>
    </source>
</evidence>
<keyword evidence="2" id="KW-0472">Membrane</keyword>
<dbReference type="EMBL" id="CP060789">
    <property type="protein sequence ID" value="QNP55514.1"/>
    <property type="molecule type" value="Genomic_DNA"/>
</dbReference>
<feature type="domain" description="VWFA" evidence="4">
    <location>
        <begin position="52"/>
        <end position="289"/>
    </location>
</feature>
<protein>
    <recommendedName>
        <fullName evidence="4">VWFA domain-containing protein</fullName>
    </recommendedName>
</protein>
<organism evidence="5 6">
    <name type="scientific">Tessaracoccus defluvii</name>
    <dbReference type="NCBI Taxonomy" id="1285901"/>
    <lineage>
        <taxon>Bacteria</taxon>
        <taxon>Bacillati</taxon>
        <taxon>Actinomycetota</taxon>
        <taxon>Actinomycetes</taxon>
        <taxon>Propionibacteriales</taxon>
        <taxon>Propionibacteriaceae</taxon>
        <taxon>Tessaracoccus</taxon>
    </lineage>
</organism>
<evidence type="ECO:0000256" key="3">
    <source>
        <dbReference type="SAM" id="SignalP"/>
    </source>
</evidence>
<sequence>MRGPRAALGAVLLGALTALAGVVTPTTALADDPELTPVERFSSCVAGGGQGNLLLMFDTSGSLADTDPDAGRVTAATATMTRLAAKLAEVPDSTVDVAVSGFSTGFATSLGWTALSTQSAPTINAAIEAYADRDRDVDTDYWSAMDGARRAFSERIATQENPCNLLMWFSDGEFNLNVRDNDSKLQRWGGLKPWAPDNKLGNRAQVTQALEAGRSDLCRPGGLADQLRSLDVATIGLGLAVDLEPSAFDLMQGITTGSAGCGQITQPTPGEFIMASDVDDLIFAFITALDPVTEPTTTQPCVDTECAEGTRTFVLDGSIGAVNATAKTPLDGTRILLRTRTGDSIELTQGTGEQNLGGSTLAWEWLTPQVLTFDLTRVDADDWAGPWGIVFIASEATDELAKSTITLKGDIAPTLVDRAVRLQIGAEPVALQLGTVDRNGARIDPETLSEETVLSARLIAGEETMTLADDLTKGDIEVPIPVDVDDLQPGIAELVLTLDVTTQAWTENGVTTPGTRLEPRHASFPIVIAPPVDFPSIPARISFGSTEKPDPVTVLLPITGEGCAWLSGDTTFTGYPDGLDNAQLTSPAAGRDSCAKGNLELTLDPGGLGNGSLVGTTKVMLAAADSSAEPIAVDLAFDLSQSRPASQPVLWGTLILVTLLGVAIPVGILYLVKYLTATIPGTAVLAGTVSGPVDDAHAFTDAGVPLDVTRLQMAHLTDRRQVTVAGRTLHAKMGAALTEPGYVVVATPGPSAGGRGTLQSVRGDARLPLAVQGNWMVALDPQRPGSGPVEITVFTAPGAPGFADLLDDVRANIRVAVARLREGLPPTPARRHPPPIPGRTRPAVPDPPPDPVRGDDSSPATGIHGGEDKCVDS</sequence>
<dbReference type="InterPro" id="IPR002035">
    <property type="entry name" value="VWF_A"/>
</dbReference>
<dbReference type="PROSITE" id="PS50234">
    <property type="entry name" value="VWFA"/>
    <property type="match status" value="1"/>
</dbReference>
<name>A0A7H0H4P8_9ACTN</name>
<feature type="chain" id="PRO_5038393601" description="VWFA domain-containing protein" evidence="3">
    <location>
        <begin position="21"/>
        <end position="873"/>
    </location>
</feature>
<dbReference type="Proteomes" id="UP000516117">
    <property type="component" value="Chromosome"/>
</dbReference>
<dbReference type="Gene3D" id="3.40.50.410">
    <property type="entry name" value="von Willebrand factor, type A domain"/>
    <property type="match status" value="1"/>
</dbReference>
<dbReference type="InterPro" id="IPR036465">
    <property type="entry name" value="vWFA_dom_sf"/>
</dbReference>
<reference evidence="5 6" key="1">
    <citation type="submission" date="2020-08" db="EMBL/GenBank/DDBJ databases">
        <title>Genome sequence of Tessaracoccus defluvii JCM 17540T.</title>
        <authorList>
            <person name="Hyun D.-W."/>
            <person name="Bae J.-W."/>
        </authorList>
    </citation>
    <scope>NUCLEOTIDE SEQUENCE [LARGE SCALE GENOMIC DNA]</scope>
    <source>
        <strain evidence="5 6">JCM 17540</strain>
    </source>
</reference>
<evidence type="ECO:0000259" key="4">
    <source>
        <dbReference type="PROSITE" id="PS50234"/>
    </source>
</evidence>
<evidence type="ECO:0000256" key="2">
    <source>
        <dbReference type="SAM" id="Phobius"/>
    </source>
</evidence>
<feature type="signal peptide" evidence="3">
    <location>
        <begin position="1"/>
        <end position="20"/>
    </location>
</feature>
<keyword evidence="3" id="KW-0732">Signal</keyword>
<gene>
    <name evidence="5" type="ORF">H9L22_15195</name>
</gene>
<feature type="region of interest" description="Disordered" evidence="1">
    <location>
        <begin position="824"/>
        <end position="873"/>
    </location>
</feature>
<dbReference type="SUPFAM" id="SSF53300">
    <property type="entry name" value="vWA-like"/>
    <property type="match status" value="1"/>
</dbReference>
<keyword evidence="6" id="KW-1185">Reference proteome</keyword>
<evidence type="ECO:0000313" key="6">
    <source>
        <dbReference type="Proteomes" id="UP000516117"/>
    </source>
</evidence>
<evidence type="ECO:0000313" key="5">
    <source>
        <dbReference type="EMBL" id="QNP55514.1"/>
    </source>
</evidence>
<dbReference type="KEGG" id="tdf:H9L22_15195"/>
<dbReference type="AlphaFoldDB" id="A0A7H0H4P8"/>
<keyword evidence="2" id="KW-1133">Transmembrane helix</keyword>
<feature type="transmembrane region" description="Helical" evidence="2">
    <location>
        <begin position="649"/>
        <end position="672"/>
    </location>
</feature>
<keyword evidence="2" id="KW-0812">Transmembrane</keyword>
<accession>A0A7H0H4P8</accession>
<proteinExistence type="predicted"/>
<dbReference type="RefSeq" id="WP_187720644.1">
    <property type="nucleotide sequence ID" value="NZ_CP060789.1"/>
</dbReference>